<dbReference type="Proteomes" id="UP000314294">
    <property type="component" value="Unassembled WGS sequence"/>
</dbReference>
<feature type="region of interest" description="Disordered" evidence="1">
    <location>
        <begin position="57"/>
        <end position="76"/>
    </location>
</feature>
<gene>
    <name evidence="2" type="ORF">EYF80_034799</name>
</gene>
<evidence type="ECO:0000256" key="1">
    <source>
        <dbReference type="SAM" id="MobiDB-lite"/>
    </source>
</evidence>
<name>A0A4Z2GQM7_9TELE</name>
<dbReference type="OrthoDB" id="8899560at2759"/>
<feature type="region of interest" description="Disordered" evidence="1">
    <location>
        <begin position="163"/>
        <end position="212"/>
    </location>
</feature>
<dbReference type="AlphaFoldDB" id="A0A4Z2GQM7"/>
<evidence type="ECO:0000313" key="3">
    <source>
        <dbReference type="Proteomes" id="UP000314294"/>
    </source>
</evidence>
<protein>
    <submittedName>
        <fullName evidence="2">Uncharacterized protein</fullName>
    </submittedName>
</protein>
<accession>A0A4Z2GQM7</accession>
<feature type="compositionally biased region" description="Basic residues" evidence="1">
    <location>
        <begin position="202"/>
        <end position="212"/>
    </location>
</feature>
<reference evidence="2 3" key="1">
    <citation type="submission" date="2019-03" db="EMBL/GenBank/DDBJ databases">
        <title>First draft genome of Liparis tanakae, snailfish: a comprehensive survey of snailfish specific genes.</title>
        <authorList>
            <person name="Kim W."/>
            <person name="Song I."/>
            <person name="Jeong J.-H."/>
            <person name="Kim D."/>
            <person name="Kim S."/>
            <person name="Ryu S."/>
            <person name="Song J.Y."/>
            <person name="Lee S.K."/>
        </authorList>
    </citation>
    <scope>NUCLEOTIDE SEQUENCE [LARGE SCALE GENOMIC DNA]</scope>
    <source>
        <tissue evidence="2">Muscle</tissue>
    </source>
</reference>
<organism evidence="2 3">
    <name type="scientific">Liparis tanakae</name>
    <name type="common">Tanaka's snailfish</name>
    <dbReference type="NCBI Taxonomy" id="230148"/>
    <lineage>
        <taxon>Eukaryota</taxon>
        <taxon>Metazoa</taxon>
        <taxon>Chordata</taxon>
        <taxon>Craniata</taxon>
        <taxon>Vertebrata</taxon>
        <taxon>Euteleostomi</taxon>
        <taxon>Actinopterygii</taxon>
        <taxon>Neopterygii</taxon>
        <taxon>Teleostei</taxon>
        <taxon>Neoteleostei</taxon>
        <taxon>Acanthomorphata</taxon>
        <taxon>Eupercaria</taxon>
        <taxon>Perciformes</taxon>
        <taxon>Cottioidei</taxon>
        <taxon>Cottales</taxon>
        <taxon>Liparidae</taxon>
        <taxon>Liparis</taxon>
    </lineage>
</organism>
<evidence type="ECO:0000313" key="2">
    <source>
        <dbReference type="EMBL" id="TNN55012.1"/>
    </source>
</evidence>
<proteinExistence type="predicted"/>
<keyword evidence="3" id="KW-1185">Reference proteome</keyword>
<dbReference type="EMBL" id="SRLO01000469">
    <property type="protein sequence ID" value="TNN55012.1"/>
    <property type="molecule type" value="Genomic_DNA"/>
</dbReference>
<sequence>MSASPPGCNRKKEVTSYTLVPSSTQQESAVLCRATSLCVKSRGAMLTVEMLNRRLSAEAGSTETSSEGRRPDDWPEFNFSVDTQGHSNSQLFTRGGSTNFSMATVVPFASCYASVRPGGANYLLLLAHRGPRFAPRPRLAGHAPRMSLRQICRLLKLMKQVRNREAAAHNPPAANSRKQGSAAPPPAPPAAKPEKKCVPSCLRHKRSIKRAG</sequence>
<comment type="caution">
    <text evidence="2">The sequence shown here is derived from an EMBL/GenBank/DDBJ whole genome shotgun (WGS) entry which is preliminary data.</text>
</comment>